<keyword evidence="1" id="KW-0812">Transmembrane</keyword>
<accession>A0A151I9E5</accession>
<dbReference type="EMBL" id="KQ978284">
    <property type="protein sequence ID" value="KYM95683.1"/>
    <property type="molecule type" value="Genomic_DNA"/>
</dbReference>
<evidence type="ECO:0000313" key="2">
    <source>
        <dbReference type="EMBL" id="KYM95683.1"/>
    </source>
</evidence>
<evidence type="ECO:0000313" key="3">
    <source>
        <dbReference type="Proteomes" id="UP000078542"/>
    </source>
</evidence>
<feature type="transmembrane region" description="Helical" evidence="1">
    <location>
        <begin position="166"/>
        <end position="187"/>
    </location>
</feature>
<keyword evidence="1" id="KW-1133">Transmembrane helix</keyword>
<reference evidence="2 3" key="1">
    <citation type="submission" date="2016-03" db="EMBL/GenBank/DDBJ databases">
        <title>Cyphomyrmex costatus WGS genome.</title>
        <authorList>
            <person name="Nygaard S."/>
            <person name="Hu H."/>
            <person name="Boomsma J."/>
            <person name="Zhang G."/>
        </authorList>
    </citation>
    <scope>NUCLEOTIDE SEQUENCE [LARGE SCALE GENOMIC DNA]</scope>
    <source>
        <strain evidence="2">MS0001</strain>
        <tissue evidence="2">Whole body</tissue>
    </source>
</reference>
<proteinExistence type="predicted"/>
<organism evidence="2 3">
    <name type="scientific">Cyphomyrmex costatus</name>
    <dbReference type="NCBI Taxonomy" id="456900"/>
    <lineage>
        <taxon>Eukaryota</taxon>
        <taxon>Metazoa</taxon>
        <taxon>Ecdysozoa</taxon>
        <taxon>Arthropoda</taxon>
        <taxon>Hexapoda</taxon>
        <taxon>Insecta</taxon>
        <taxon>Pterygota</taxon>
        <taxon>Neoptera</taxon>
        <taxon>Endopterygota</taxon>
        <taxon>Hymenoptera</taxon>
        <taxon>Apocrita</taxon>
        <taxon>Aculeata</taxon>
        <taxon>Formicoidea</taxon>
        <taxon>Formicidae</taxon>
        <taxon>Myrmicinae</taxon>
        <taxon>Cyphomyrmex</taxon>
    </lineage>
</organism>
<sequence length="239" mass="28334">MTITLQSALRPLFFVSSFLCLSFFEYPLGQSRPYFSCLYVLSIWSSIVYYCYYPFYKAQLNLNGSVDIISLTLILITLSSILISFYRYKELKICLHELSIVDDTLEALGAPNEYQMLRNWIIRLIFVWITYFFIDFPMTCYVIFNVYKNSQLYSSHIIHYLLSYDYIKHASISSALICVTLIGYTSFRFHRVNDRLHVLYLDLFENDADNGCKRQNRSILVHQRITGTKDRKQYMWILT</sequence>
<keyword evidence="3" id="KW-1185">Reference proteome</keyword>
<evidence type="ECO:0000256" key="1">
    <source>
        <dbReference type="SAM" id="Phobius"/>
    </source>
</evidence>
<dbReference type="AlphaFoldDB" id="A0A151I9E5"/>
<dbReference type="Proteomes" id="UP000078542">
    <property type="component" value="Unassembled WGS sequence"/>
</dbReference>
<feature type="transmembrane region" description="Helical" evidence="1">
    <location>
        <begin position="124"/>
        <end position="146"/>
    </location>
</feature>
<keyword evidence="1" id="KW-0472">Membrane</keyword>
<feature type="transmembrane region" description="Helical" evidence="1">
    <location>
        <begin position="68"/>
        <end position="86"/>
    </location>
</feature>
<gene>
    <name evidence="2" type="ORF">ALC62_13671</name>
</gene>
<feature type="transmembrane region" description="Helical" evidence="1">
    <location>
        <begin position="36"/>
        <end position="56"/>
    </location>
</feature>
<protein>
    <recommendedName>
        <fullName evidence="4">Gustatory receptor</fullName>
    </recommendedName>
</protein>
<name>A0A151I9E5_9HYME</name>
<evidence type="ECO:0008006" key="4">
    <source>
        <dbReference type="Google" id="ProtNLM"/>
    </source>
</evidence>